<dbReference type="UniPathway" id="UPA00070">
    <property type="reaction ID" value="UER00946"/>
</dbReference>
<dbReference type="PROSITE" id="PS00912">
    <property type="entry name" value="DHODEHASE_2"/>
    <property type="match status" value="1"/>
</dbReference>
<sequence>MFTSLYPLVRASLFRLDPENAHHLTLAALGAAGRTGLARVFGARVPDAPRTVMGLTFRNPVGLAAGLDKDGACIDGLAQLGFGFIEVGTVTPRAQPGNPRPRMFRLPPAGAIINRMGFNNQGVDQFVQNVQAARYRGVLGLNIGKNADTPIERAAEDYLYCLERVYPFASYVTINISSPNTKNLRQLQGAGELDALLAALKDKQQRLADMHGKLVPLALKIAPDLDDEQIKSIADTLLRHQIEGVIATNTTLSRTAVAGLPHADEAGGLSGKPVFDASNEVIRKLKAEVGDTVPIIGVGGIFSGDDARAKLAAGASLVQLYTGFIYRGPALIAECAEAAARSRSA</sequence>
<evidence type="ECO:0000256" key="1">
    <source>
        <dbReference type="ARBA" id="ARBA00003125"/>
    </source>
</evidence>
<comment type="subcellular location">
    <subcellularLocation>
        <location evidence="2 13">Cell membrane</location>
        <topology evidence="2 13">Peripheral membrane protein</topology>
    </subcellularLocation>
</comment>
<feature type="domain" description="Dihydroorotate dehydrogenase catalytic" evidence="14">
    <location>
        <begin position="51"/>
        <end position="334"/>
    </location>
</feature>
<dbReference type="NCBIfam" id="NF003644">
    <property type="entry name" value="PRK05286.1-1"/>
    <property type="match status" value="1"/>
</dbReference>
<keyword evidence="9 13" id="KW-0665">Pyrimidine biosynthesis</keyword>
<dbReference type="EMBL" id="CP040077">
    <property type="protein sequence ID" value="QCP49372.1"/>
    <property type="molecule type" value="Genomic_DNA"/>
</dbReference>
<dbReference type="EC" id="1.3.5.2" evidence="13"/>
<dbReference type="GO" id="GO:0005737">
    <property type="term" value="C:cytoplasm"/>
    <property type="evidence" value="ECO:0007669"/>
    <property type="project" value="InterPro"/>
</dbReference>
<feature type="binding site" evidence="13">
    <location>
        <position position="142"/>
    </location>
    <ligand>
        <name>FMN</name>
        <dbReference type="ChEBI" id="CHEBI:58210"/>
    </ligand>
</feature>
<dbReference type="KEGG" id="tvl:FAZ95_09430"/>
<dbReference type="InterPro" id="IPR050074">
    <property type="entry name" value="DHO_dehydrogenase"/>
</dbReference>
<dbReference type="NCBIfam" id="NF003645">
    <property type="entry name" value="PRK05286.1-2"/>
    <property type="match status" value="1"/>
</dbReference>
<feature type="binding site" evidence="13">
    <location>
        <begin position="65"/>
        <end position="69"/>
    </location>
    <ligand>
        <name>FMN</name>
        <dbReference type="ChEBI" id="CHEBI:58210"/>
    </ligand>
</feature>
<comment type="similarity">
    <text evidence="4 13">Belongs to the dihydroorotate dehydrogenase family. Type 2 subfamily.</text>
</comment>
<evidence type="ECO:0000256" key="9">
    <source>
        <dbReference type="ARBA" id="ARBA00022975"/>
    </source>
</evidence>
<feature type="binding site" evidence="13">
    <location>
        <position position="175"/>
    </location>
    <ligand>
        <name>FMN</name>
        <dbReference type="ChEBI" id="CHEBI:58210"/>
    </ligand>
</feature>
<evidence type="ECO:0000259" key="14">
    <source>
        <dbReference type="Pfam" id="PF01180"/>
    </source>
</evidence>
<dbReference type="PANTHER" id="PTHR48109">
    <property type="entry name" value="DIHYDROOROTATE DEHYDROGENASE (QUINONE), MITOCHONDRIAL-RELATED"/>
    <property type="match status" value="1"/>
</dbReference>
<dbReference type="CDD" id="cd04738">
    <property type="entry name" value="DHOD_2_like"/>
    <property type="match status" value="1"/>
</dbReference>
<keyword evidence="10 13" id="KW-0560">Oxidoreductase</keyword>
<keyword evidence="6 13" id="KW-1003">Cell membrane</keyword>
<keyword evidence="11 13" id="KW-0472">Membrane</keyword>
<evidence type="ECO:0000256" key="8">
    <source>
        <dbReference type="ARBA" id="ARBA00022643"/>
    </source>
</evidence>
<evidence type="ECO:0000256" key="5">
    <source>
        <dbReference type="ARBA" id="ARBA00011245"/>
    </source>
</evidence>
<reference evidence="15 16" key="1">
    <citation type="submission" date="2019-05" db="EMBL/GenBank/DDBJ databases">
        <title>Burkholderia sp. DHOD12, isolated from subtropical forest soil.</title>
        <authorList>
            <person name="Gao Z.-H."/>
            <person name="Qiu L.-H."/>
        </authorList>
    </citation>
    <scope>NUCLEOTIDE SEQUENCE [LARGE SCALE GENOMIC DNA]</scope>
    <source>
        <strain evidence="15 16">DHOD12</strain>
    </source>
</reference>
<dbReference type="GO" id="GO:0106430">
    <property type="term" value="F:dihydroorotate dehydrogenase (quinone) activity"/>
    <property type="evidence" value="ECO:0007669"/>
    <property type="project" value="UniProtKB-EC"/>
</dbReference>
<name>A0A4P8IKJ0_9BURK</name>
<dbReference type="FunFam" id="3.20.20.70:FF:000028">
    <property type="entry name" value="Dihydroorotate dehydrogenase (quinone)"/>
    <property type="match status" value="1"/>
</dbReference>
<dbReference type="NCBIfam" id="NF003646">
    <property type="entry name" value="PRK05286.1-4"/>
    <property type="match status" value="1"/>
</dbReference>
<keyword evidence="16" id="KW-1185">Reference proteome</keyword>
<dbReference type="NCBIfam" id="NF003652">
    <property type="entry name" value="PRK05286.2-5"/>
    <property type="match status" value="1"/>
</dbReference>
<comment type="function">
    <text evidence="1 13">Catalyzes the conversion of dihydroorotate to orotate with quinone as electron acceptor.</text>
</comment>
<evidence type="ECO:0000313" key="16">
    <source>
        <dbReference type="Proteomes" id="UP000298656"/>
    </source>
</evidence>
<dbReference type="SUPFAM" id="SSF51395">
    <property type="entry name" value="FMN-linked oxidoreductases"/>
    <property type="match status" value="1"/>
</dbReference>
<gene>
    <name evidence="13" type="primary">pyrD</name>
    <name evidence="15" type="ORF">FAZ95_09430</name>
</gene>
<comment type="pathway">
    <text evidence="3 13">Pyrimidine metabolism; UMP biosynthesis via de novo pathway; orotate from (S)-dihydroorotate (quinone route): step 1/1.</text>
</comment>
<dbReference type="InterPro" id="IPR005720">
    <property type="entry name" value="Dihydroorotate_DH_cat"/>
</dbReference>
<accession>A0A4P8IKJ0</accession>
<dbReference type="HAMAP" id="MF_00225">
    <property type="entry name" value="DHO_dh_type2"/>
    <property type="match status" value="1"/>
</dbReference>
<dbReference type="GO" id="GO:0006207">
    <property type="term" value="P:'de novo' pyrimidine nucleobase biosynthetic process"/>
    <property type="evidence" value="ECO:0007669"/>
    <property type="project" value="UniProtKB-UniRule"/>
</dbReference>
<evidence type="ECO:0000256" key="2">
    <source>
        <dbReference type="ARBA" id="ARBA00004202"/>
    </source>
</evidence>
<protein>
    <recommendedName>
        <fullName evidence="13">Dihydroorotate dehydrogenase (quinone)</fullName>
        <ecNumber evidence="13">1.3.5.2</ecNumber>
    </recommendedName>
    <alternativeName>
        <fullName evidence="13">DHOdehase</fullName>
        <shortName evidence="13">DHOD</shortName>
        <shortName evidence="13">DHODase</shortName>
    </alternativeName>
    <alternativeName>
        <fullName evidence="13">Dihydroorotate oxidase</fullName>
    </alternativeName>
</protein>
<dbReference type="PIRSF" id="PIRSF000164">
    <property type="entry name" value="DHO_oxidase"/>
    <property type="match status" value="1"/>
</dbReference>
<dbReference type="GO" id="GO:0044205">
    <property type="term" value="P:'de novo' UMP biosynthetic process"/>
    <property type="evidence" value="ECO:0007669"/>
    <property type="project" value="UniProtKB-UniRule"/>
</dbReference>
<evidence type="ECO:0000256" key="13">
    <source>
        <dbReference type="HAMAP-Rule" id="MF_00225"/>
    </source>
</evidence>
<dbReference type="PANTHER" id="PTHR48109:SF4">
    <property type="entry name" value="DIHYDROOROTATE DEHYDROGENASE (QUINONE), MITOCHONDRIAL"/>
    <property type="match status" value="1"/>
</dbReference>
<evidence type="ECO:0000256" key="10">
    <source>
        <dbReference type="ARBA" id="ARBA00023002"/>
    </source>
</evidence>
<feature type="binding site" evidence="13">
    <location>
        <position position="271"/>
    </location>
    <ligand>
        <name>FMN</name>
        <dbReference type="ChEBI" id="CHEBI:58210"/>
    </ligand>
</feature>
<dbReference type="AlphaFoldDB" id="A0A4P8IKJ0"/>
<dbReference type="InterPro" id="IPR013785">
    <property type="entry name" value="Aldolase_TIM"/>
</dbReference>
<evidence type="ECO:0000256" key="7">
    <source>
        <dbReference type="ARBA" id="ARBA00022630"/>
    </source>
</evidence>
<evidence type="ECO:0000313" key="15">
    <source>
        <dbReference type="EMBL" id="QCP49372.1"/>
    </source>
</evidence>
<feature type="binding site" evidence="13">
    <location>
        <position position="300"/>
    </location>
    <ligand>
        <name>FMN</name>
        <dbReference type="ChEBI" id="CHEBI:58210"/>
    </ligand>
</feature>
<feature type="binding site" evidence="13">
    <location>
        <position position="180"/>
    </location>
    <ligand>
        <name>substrate</name>
    </ligand>
</feature>
<organism evidence="15 16">
    <name type="scientific">Trinickia violacea</name>
    <dbReference type="NCBI Taxonomy" id="2571746"/>
    <lineage>
        <taxon>Bacteria</taxon>
        <taxon>Pseudomonadati</taxon>
        <taxon>Pseudomonadota</taxon>
        <taxon>Betaproteobacteria</taxon>
        <taxon>Burkholderiales</taxon>
        <taxon>Burkholderiaceae</taxon>
        <taxon>Trinickia</taxon>
    </lineage>
</organism>
<feature type="binding site" evidence="13">
    <location>
        <position position="248"/>
    </location>
    <ligand>
        <name>FMN</name>
        <dbReference type="ChEBI" id="CHEBI:58210"/>
    </ligand>
</feature>
<evidence type="ECO:0000256" key="3">
    <source>
        <dbReference type="ARBA" id="ARBA00005161"/>
    </source>
</evidence>
<evidence type="ECO:0000256" key="12">
    <source>
        <dbReference type="ARBA" id="ARBA00048639"/>
    </source>
</evidence>
<comment type="cofactor">
    <cofactor evidence="13">
        <name>FMN</name>
        <dbReference type="ChEBI" id="CHEBI:58210"/>
    </cofactor>
    <text evidence="13">Binds 1 FMN per subunit.</text>
</comment>
<dbReference type="RefSeq" id="WP_137332201.1">
    <property type="nucleotide sequence ID" value="NZ_CP040077.1"/>
</dbReference>
<feature type="binding site" evidence="13">
    <location>
        <position position="175"/>
    </location>
    <ligand>
        <name>substrate</name>
    </ligand>
</feature>
<feature type="binding site" evidence="13">
    <location>
        <position position="89"/>
    </location>
    <ligand>
        <name>FMN</name>
        <dbReference type="ChEBI" id="CHEBI:58210"/>
    </ligand>
</feature>
<dbReference type="GO" id="GO:0005886">
    <property type="term" value="C:plasma membrane"/>
    <property type="evidence" value="ECO:0007669"/>
    <property type="project" value="UniProtKB-SubCell"/>
</dbReference>
<evidence type="ECO:0000256" key="11">
    <source>
        <dbReference type="ARBA" id="ARBA00023136"/>
    </source>
</evidence>
<dbReference type="Pfam" id="PF01180">
    <property type="entry name" value="DHO_dh"/>
    <property type="match status" value="1"/>
</dbReference>
<feature type="binding site" evidence="13">
    <location>
        <begin position="114"/>
        <end position="118"/>
    </location>
    <ligand>
        <name>substrate</name>
    </ligand>
</feature>
<proteinExistence type="inferred from homology"/>
<dbReference type="Gene3D" id="3.20.20.70">
    <property type="entry name" value="Aldolase class I"/>
    <property type="match status" value="1"/>
</dbReference>
<keyword evidence="7 13" id="KW-0285">Flavoprotein</keyword>
<dbReference type="PROSITE" id="PS00911">
    <property type="entry name" value="DHODEHASE_1"/>
    <property type="match status" value="1"/>
</dbReference>
<feature type="binding site" evidence="13">
    <location>
        <begin position="321"/>
        <end position="322"/>
    </location>
    <ligand>
        <name>FMN</name>
        <dbReference type="ChEBI" id="CHEBI:58210"/>
    </ligand>
</feature>
<feature type="binding site" evidence="13">
    <location>
        <position position="69"/>
    </location>
    <ligand>
        <name>substrate</name>
    </ligand>
</feature>
<dbReference type="InterPro" id="IPR012135">
    <property type="entry name" value="Dihydroorotate_DH_1_2"/>
</dbReference>
<keyword evidence="8 13" id="KW-0288">FMN</keyword>
<comment type="catalytic activity">
    <reaction evidence="12 13">
        <text>(S)-dihydroorotate + a quinone = orotate + a quinol</text>
        <dbReference type="Rhea" id="RHEA:30187"/>
        <dbReference type="ChEBI" id="CHEBI:24646"/>
        <dbReference type="ChEBI" id="CHEBI:30839"/>
        <dbReference type="ChEBI" id="CHEBI:30864"/>
        <dbReference type="ChEBI" id="CHEBI:132124"/>
        <dbReference type="EC" id="1.3.5.2"/>
    </reaction>
</comment>
<comment type="subunit">
    <text evidence="5 13">Monomer.</text>
</comment>
<dbReference type="InterPro" id="IPR001295">
    <property type="entry name" value="Dihydroorotate_DH_CS"/>
</dbReference>
<dbReference type="NCBIfam" id="TIGR01036">
    <property type="entry name" value="pyrD_sub2"/>
    <property type="match status" value="1"/>
</dbReference>
<feature type="binding site" evidence="13">
    <location>
        <begin position="249"/>
        <end position="250"/>
    </location>
    <ligand>
        <name>substrate</name>
    </ligand>
</feature>
<feature type="active site" description="Nucleophile" evidence="13">
    <location>
        <position position="178"/>
    </location>
</feature>
<dbReference type="InterPro" id="IPR005719">
    <property type="entry name" value="Dihydroorotate_DH_2"/>
</dbReference>
<dbReference type="Proteomes" id="UP000298656">
    <property type="component" value="Chromosome 1"/>
</dbReference>
<evidence type="ECO:0000256" key="4">
    <source>
        <dbReference type="ARBA" id="ARBA00005359"/>
    </source>
</evidence>
<evidence type="ECO:0000256" key="6">
    <source>
        <dbReference type="ARBA" id="ARBA00022475"/>
    </source>
</evidence>
<dbReference type="OrthoDB" id="9802377at2"/>
<feature type="binding site" evidence="13">
    <location>
        <position position="220"/>
    </location>
    <ligand>
        <name>FMN</name>
        <dbReference type="ChEBI" id="CHEBI:58210"/>
    </ligand>
</feature>